<gene>
    <name evidence="1" type="ORF">P872_02825</name>
</gene>
<keyword evidence="2" id="KW-1185">Reference proteome</keyword>
<evidence type="ECO:0000313" key="2">
    <source>
        <dbReference type="Proteomes" id="UP000016843"/>
    </source>
</evidence>
<proteinExistence type="predicted"/>
<accession>U5C6B8</accession>
<name>U5C6B8_9BACT</name>
<evidence type="ECO:0000313" key="1">
    <source>
        <dbReference type="EMBL" id="ERM83752.1"/>
    </source>
</evidence>
<dbReference type="EMBL" id="AWXR01000010">
    <property type="protein sequence ID" value="ERM83752.1"/>
    <property type="molecule type" value="Genomic_DNA"/>
</dbReference>
<sequence>MTYKNFYGVKFENGSQFCFELPPNNEEAS</sequence>
<comment type="caution">
    <text evidence="1">The sequence shown here is derived from an EMBL/GenBank/DDBJ whole genome shotgun (WGS) entry which is preliminary data.</text>
</comment>
<dbReference type="AlphaFoldDB" id="U5C6B8"/>
<dbReference type="Proteomes" id="UP000016843">
    <property type="component" value="Unassembled WGS sequence"/>
</dbReference>
<reference evidence="1 2" key="1">
    <citation type="journal article" date="2013" name="Genome Announc.">
        <title>Draft Genome Sequence of the Psychrophilic and Alkaliphilic Rhodonellum psychrophilum Strain GCM71T.</title>
        <authorList>
            <person name="Hauptmann A.L."/>
            <person name="Glaring M.A."/>
            <person name="Hallin P.F."/>
            <person name="Prieme A."/>
            <person name="Stougaard P."/>
        </authorList>
    </citation>
    <scope>NUCLEOTIDE SEQUENCE [LARGE SCALE GENOMIC DNA]</scope>
    <source>
        <strain evidence="1 2">GCM71</strain>
    </source>
</reference>
<protein>
    <submittedName>
        <fullName evidence="1">Uncharacterized protein</fullName>
    </submittedName>
</protein>
<organism evidence="1 2">
    <name type="scientific">Rhodonellum psychrophilum GCM71 = DSM 17998</name>
    <dbReference type="NCBI Taxonomy" id="1123057"/>
    <lineage>
        <taxon>Bacteria</taxon>
        <taxon>Pseudomonadati</taxon>
        <taxon>Bacteroidota</taxon>
        <taxon>Cytophagia</taxon>
        <taxon>Cytophagales</taxon>
        <taxon>Cytophagaceae</taxon>
        <taxon>Rhodonellum</taxon>
    </lineage>
</organism>